<evidence type="ECO:0000256" key="2">
    <source>
        <dbReference type="ARBA" id="ARBA00007012"/>
    </source>
</evidence>
<dbReference type="InterPro" id="IPR050175">
    <property type="entry name" value="Complex_I_Subunit_2"/>
</dbReference>
<feature type="transmembrane region" description="Helical" evidence="18">
    <location>
        <begin position="27"/>
        <end position="46"/>
    </location>
</feature>
<reference evidence="19" key="1">
    <citation type="journal article" date="2019" name="Mitochondrial DNA Part B Resour">
        <title>Complete mitogenome of the giant invasive hammerhead flatworm Bipalium kewense.</title>
        <authorList>
            <person name="Gastineau R."/>
            <person name="Justine J.-L."/>
            <person name="Lemieux C."/>
            <person name="Turmel M."/>
            <person name="Witkowski A."/>
        </authorList>
    </citation>
    <scope>NUCLEOTIDE SEQUENCE</scope>
</reference>
<keyword evidence="8" id="KW-0999">Mitochondrion inner membrane</keyword>
<dbReference type="CTD" id="4536"/>
<feature type="transmembrane region" description="Helical" evidence="18">
    <location>
        <begin position="106"/>
        <end position="127"/>
    </location>
</feature>
<keyword evidence="12" id="KW-0520">NAD</keyword>
<protein>
    <recommendedName>
        <fullName evidence="4">NADH-ubiquinone oxidoreductase chain 2</fullName>
        <ecNumber evidence="3">7.1.1.2</ecNumber>
    </recommendedName>
    <alternativeName>
        <fullName evidence="16">NADH dehydrogenase subunit 2</fullName>
    </alternativeName>
</protein>
<evidence type="ECO:0000256" key="15">
    <source>
        <dbReference type="ARBA" id="ARBA00023136"/>
    </source>
</evidence>
<proteinExistence type="inferred from homology"/>
<evidence type="ECO:0000256" key="17">
    <source>
        <dbReference type="ARBA" id="ARBA00049551"/>
    </source>
</evidence>
<evidence type="ECO:0000256" key="10">
    <source>
        <dbReference type="ARBA" id="ARBA00022982"/>
    </source>
</evidence>
<keyword evidence="9" id="KW-1278">Translocase</keyword>
<feature type="transmembrane region" description="Helical" evidence="18">
    <location>
        <begin position="133"/>
        <end position="151"/>
    </location>
</feature>
<evidence type="ECO:0000256" key="7">
    <source>
        <dbReference type="ARBA" id="ARBA00022692"/>
    </source>
</evidence>
<organism evidence="19">
    <name type="scientific">Bipalium kewense</name>
    <dbReference type="NCBI Taxonomy" id="66750"/>
    <lineage>
        <taxon>Eukaryota</taxon>
        <taxon>Metazoa</taxon>
        <taxon>Spiralia</taxon>
        <taxon>Lophotrochozoa</taxon>
        <taxon>Platyhelminthes</taxon>
        <taxon>Rhabditophora</taxon>
        <taxon>Seriata</taxon>
        <taxon>Tricladida</taxon>
        <taxon>Continenticola</taxon>
        <taxon>Geoplanoidea</taxon>
        <taxon>Geoplanidae</taxon>
        <taxon>Bipaliinae</taxon>
        <taxon>Bipalium</taxon>
    </lineage>
</organism>
<comment type="subcellular location">
    <subcellularLocation>
        <location evidence="1">Mitochondrion inner membrane</location>
        <topology evidence="1">Multi-pass membrane protein</topology>
    </subcellularLocation>
</comment>
<evidence type="ECO:0000256" key="14">
    <source>
        <dbReference type="ARBA" id="ARBA00023128"/>
    </source>
</evidence>
<gene>
    <name evidence="19" type="primary">ND2</name>
</gene>
<dbReference type="GO" id="GO:0008137">
    <property type="term" value="F:NADH dehydrogenase (ubiquinone) activity"/>
    <property type="evidence" value="ECO:0007669"/>
    <property type="project" value="UniProtKB-EC"/>
</dbReference>
<keyword evidence="10" id="KW-0249">Electron transport</keyword>
<evidence type="ECO:0000256" key="8">
    <source>
        <dbReference type="ARBA" id="ARBA00022792"/>
    </source>
</evidence>
<evidence type="ECO:0000313" key="19">
    <source>
        <dbReference type="EMBL" id="QGI24382.1"/>
    </source>
</evidence>
<dbReference type="PANTHER" id="PTHR46552">
    <property type="entry name" value="NADH-UBIQUINONE OXIDOREDUCTASE CHAIN 2"/>
    <property type="match status" value="1"/>
</dbReference>
<feature type="transmembrane region" description="Helical" evidence="18">
    <location>
        <begin position="158"/>
        <end position="181"/>
    </location>
</feature>
<dbReference type="RefSeq" id="YP_009711072.1">
    <property type="nucleotide sequence ID" value="NC_045216.1"/>
</dbReference>
<evidence type="ECO:0000256" key="18">
    <source>
        <dbReference type="SAM" id="Phobius"/>
    </source>
</evidence>
<evidence type="ECO:0000256" key="5">
    <source>
        <dbReference type="ARBA" id="ARBA00022448"/>
    </source>
</evidence>
<evidence type="ECO:0000256" key="16">
    <source>
        <dbReference type="ARBA" id="ARBA00031028"/>
    </source>
</evidence>
<name>A0A649UCZ0_9PLAT</name>
<keyword evidence="15 18" id="KW-0472">Membrane</keyword>
<accession>A0A649UCZ0</accession>
<feature type="transmembrane region" description="Helical" evidence="18">
    <location>
        <begin position="193"/>
        <end position="218"/>
    </location>
</feature>
<evidence type="ECO:0000256" key="11">
    <source>
        <dbReference type="ARBA" id="ARBA00022989"/>
    </source>
</evidence>
<evidence type="ECO:0000256" key="12">
    <source>
        <dbReference type="ARBA" id="ARBA00023027"/>
    </source>
</evidence>
<evidence type="ECO:0000256" key="13">
    <source>
        <dbReference type="ARBA" id="ARBA00023075"/>
    </source>
</evidence>
<comment type="similarity">
    <text evidence="2">Belongs to the complex I subunit 2 family.</text>
</comment>
<sequence length="288" mass="33995">MLIFLEGLAFFGYVSIVWNDFNNFGSFIPILFISSVIPFILIIWGLLFNNETFLVIAFFFKISFFPFLWWFPYLSSFLNYFLFFVFGVVNKVFPIFMLVINQVVSFNVIFFICIFSIFLSLFFLSISQNDLKIFFAWSSNVNYGWIILVLTQSWLNGVVFFLLYIIIFSFFLFILTDSYTFFDQLNITTSIDLFIMILVLITFLGLPPFFGFIYKYLLINSIVGFDYLNVSFFIYFILAILITYNSFIYINLLFKFNLLSVFFLNMQNLFVGVFAVLYILMTIGFVSI</sequence>
<feature type="transmembrane region" description="Helical" evidence="18">
    <location>
        <begin position="77"/>
        <end position="99"/>
    </location>
</feature>
<dbReference type="EMBL" id="MK455837">
    <property type="protein sequence ID" value="QGI24382.1"/>
    <property type="molecule type" value="Genomic_DNA"/>
</dbReference>
<dbReference type="GeneID" id="42438715"/>
<dbReference type="AlphaFoldDB" id="A0A649UCZ0"/>
<keyword evidence="14 19" id="KW-0496">Mitochondrion</keyword>
<feature type="transmembrane region" description="Helical" evidence="18">
    <location>
        <begin position="266"/>
        <end position="286"/>
    </location>
</feature>
<evidence type="ECO:0000256" key="3">
    <source>
        <dbReference type="ARBA" id="ARBA00012944"/>
    </source>
</evidence>
<dbReference type="GO" id="GO:0005743">
    <property type="term" value="C:mitochondrial inner membrane"/>
    <property type="evidence" value="ECO:0007669"/>
    <property type="project" value="UniProtKB-SubCell"/>
</dbReference>
<keyword evidence="7 18" id="KW-0812">Transmembrane</keyword>
<dbReference type="EC" id="7.1.1.2" evidence="3"/>
<evidence type="ECO:0000256" key="1">
    <source>
        <dbReference type="ARBA" id="ARBA00004448"/>
    </source>
</evidence>
<keyword evidence="6" id="KW-0679">Respiratory chain</keyword>
<evidence type="ECO:0000256" key="6">
    <source>
        <dbReference type="ARBA" id="ARBA00022660"/>
    </source>
</evidence>
<keyword evidence="5" id="KW-0813">Transport</keyword>
<evidence type="ECO:0000256" key="4">
    <source>
        <dbReference type="ARBA" id="ARBA00021008"/>
    </source>
</evidence>
<comment type="catalytic activity">
    <reaction evidence="17">
        <text>a ubiquinone + NADH + 5 H(+)(in) = a ubiquinol + NAD(+) + 4 H(+)(out)</text>
        <dbReference type="Rhea" id="RHEA:29091"/>
        <dbReference type="Rhea" id="RHEA-COMP:9565"/>
        <dbReference type="Rhea" id="RHEA-COMP:9566"/>
        <dbReference type="ChEBI" id="CHEBI:15378"/>
        <dbReference type="ChEBI" id="CHEBI:16389"/>
        <dbReference type="ChEBI" id="CHEBI:17976"/>
        <dbReference type="ChEBI" id="CHEBI:57540"/>
        <dbReference type="ChEBI" id="CHEBI:57945"/>
        <dbReference type="EC" id="7.1.1.2"/>
    </reaction>
</comment>
<geneLocation type="mitochondrion" evidence="19"/>
<dbReference type="GO" id="GO:0006120">
    <property type="term" value="P:mitochondrial electron transport, NADH to ubiquinone"/>
    <property type="evidence" value="ECO:0007669"/>
    <property type="project" value="TreeGrafter"/>
</dbReference>
<dbReference type="PANTHER" id="PTHR46552:SF1">
    <property type="entry name" value="NADH-UBIQUINONE OXIDOREDUCTASE CHAIN 2"/>
    <property type="match status" value="1"/>
</dbReference>
<feature type="transmembrane region" description="Helical" evidence="18">
    <location>
        <begin position="230"/>
        <end position="254"/>
    </location>
</feature>
<keyword evidence="11 18" id="KW-1133">Transmembrane helix</keyword>
<keyword evidence="13" id="KW-0830">Ubiquinone</keyword>
<evidence type="ECO:0000256" key="9">
    <source>
        <dbReference type="ARBA" id="ARBA00022967"/>
    </source>
</evidence>
<feature type="transmembrane region" description="Helical" evidence="18">
    <location>
        <begin position="53"/>
        <end position="71"/>
    </location>
</feature>